<organism evidence="3 4">
    <name type="scientific">Hypholoma sublateritium (strain FD-334 SS-4)</name>
    <dbReference type="NCBI Taxonomy" id="945553"/>
    <lineage>
        <taxon>Eukaryota</taxon>
        <taxon>Fungi</taxon>
        <taxon>Dikarya</taxon>
        <taxon>Basidiomycota</taxon>
        <taxon>Agaricomycotina</taxon>
        <taxon>Agaricomycetes</taxon>
        <taxon>Agaricomycetidae</taxon>
        <taxon>Agaricales</taxon>
        <taxon>Agaricineae</taxon>
        <taxon>Strophariaceae</taxon>
        <taxon>Hypholoma</taxon>
    </lineage>
</organism>
<dbReference type="PROSITE" id="PS50800">
    <property type="entry name" value="SAP"/>
    <property type="match status" value="1"/>
</dbReference>
<evidence type="ECO:0000313" key="3">
    <source>
        <dbReference type="EMBL" id="KJA28489.1"/>
    </source>
</evidence>
<dbReference type="EMBL" id="KN817521">
    <property type="protein sequence ID" value="KJA28489.1"/>
    <property type="molecule type" value="Genomic_DNA"/>
</dbReference>
<proteinExistence type="predicted"/>
<keyword evidence="4" id="KW-1185">Reference proteome</keyword>
<evidence type="ECO:0000313" key="4">
    <source>
        <dbReference type="Proteomes" id="UP000054270"/>
    </source>
</evidence>
<reference evidence="4" key="1">
    <citation type="submission" date="2014-04" db="EMBL/GenBank/DDBJ databases">
        <title>Evolutionary Origins and Diversification of the Mycorrhizal Mutualists.</title>
        <authorList>
            <consortium name="DOE Joint Genome Institute"/>
            <consortium name="Mycorrhizal Genomics Consortium"/>
            <person name="Kohler A."/>
            <person name="Kuo A."/>
            <person name="Nagy L.G."/>
            <person name="Floudas D."/>
            <person name="Copeland A."/>
            <person name="Barry K.W."/>
            <person name="Cichocki N."/>
            <person name="Veneault-Fourrey C."/>
            <person name="LaButti K."/>
            <person name="Lindquist E.A."/>
            <person name="Lipzen A."/>
            <person name="Lundell T."/>
            <person name="Morin E."/>
            <person name="Murat C."/>
            <person name="Riley R."/>
            <person name="Ohm R."/>
            <person name="Sun H."/>
            <person name="Tunlid A."/>
            <person name="Henrissat B."/>
            <person name="Grigoriev I.V."/>
            <person name="Hibbett D.S."/>
            <person name="Martin F."/>
        </authorList>
    </citation>
    <scope>NUCLEOTIDE SEQUENCE [LARGE SCALE GENOMIC DNA]</scope>
    <source>
        <strain evidence="4">FD-334 SS-4</strain>
    </source>
</reference>
<evidence type="ECO:0000256" key="1">
    <source>
        <dbReference type="SAM" id="MobiDB-lite"/>
    </source>
</evidence>
<dbReference type="InterPro" id="IPR003034">
    <property type="entry name" value="SAP_dom"/>
</dbReference>
<feature type="region of interest" description="Disordered" evidence="1">
    <location>
        <begin position="1"/>
        <end position="21"/>
    </location>
</feature>
<dbReference type="Proteomes" id="UP000054270">
    <property type="component" value="Unassembled WGS sequence"/>
</dbReference>
<name>A0A0D2PC82_HYPSF</name>
<sequence length="434" mass="48776">MTDSSNTANHQDAPMDVDEQGGCLPFPGEMMDTGVWQDQYLNIEQANKTKLQEWCRGFGLPSSGNKDVLHRRLRDFSGDKAKWASVVPRAKRMHRGPQTGRISKGKRSKTQSARRADAVFSNRVVQPLAHPPNKLPILAPMQNPNERQEILAWADNVVHERPYLNKEQRLKAAQARLQKNTAKVNLTGSQLAEIVAGMITGATAAQESLPPKSPPETNRNSESTTDADDDGVPTTRSVTLGNGTIVSFTADDVPPPPAISFASREDISLLNRMWDDTSPFWGGLSVLEIKGVPIPIIYWKAVYSQRMKGRNGRGDPTWKPRQWKAVKGHYFNWRTIVERLRQGSESDFWHEFCEEKTGKPMTYTAIIGKLASIRKREDSRLVEEAHKAYPGSKFADEFKYKKNGICYVKTKASEIAKHYRRLLGISDDVDSDME</sequence>
<protein>
    <recommendedName>
        <fullName evidence="2">SAP domain-containing protein</fullName>
    </recommendedName>
</protein>
<dbReference type="OrthoDB" id="3210866at2759"/>
<dbReference type="AlphaFoldDB" id="A0A0D2PC82"/>
<feature type="compositionally biased region" description="Polar residues" evidence="1">
    <location>
        <begin position="215"/>
        <end position="224"/>
    </location>
</feature>
<feature type="region of interest" description="Disordered" evidence="1">
    <location>
        <begin position="204"/>
        <end position="238"/>
    </location>
</feature>
<feature type="region of interest" description="Disordered" evidence="1">
    <location>
        <begin position="91"/>
        <end position="113"/>
    </location>
</feature>
<feature type="compositionally biased region" description="Polar residues" evidence="1">
    <location>
        <begin position="1"/>
        <end position="10"/>
    </location>
</feature>
<dbReference type="STRING" id="945553.A0A0D2PC82"/>
<accession>A0A0D2PC82</accession>
<dbReference type="OMA" id="RMWDDTS"/>
<gene>
    <name evidence="3" type="ORF">HYPSUDRAFT_155771</name>
</gene>
<evidence type="ECO:0000259" key="2">
    <source>
        <dbReference type="PROSITE" id="PS50800"/>
    </source>
</evidence>
<feature type="domain" description="SAP" evidence="2">
    <location>
        <begin position="43"/>
        <end position="77"/>
    </location>
</feature>